<evidence type="ECO:0000313" key="3">
    <source>
        <dbReference type="Proteomes" id="UP000026915"/>
    </source>
</evidence>
<keyword evidence="3" id="KW-1185">Reference proteome</keyword>
<proteinExistence type="predicted"/>
<keyword evidence="1" id="KW-1133">Transmembrane helix</keyword>
<evidence type="ECO:0000313" key="2">
    <source>
        <dbReference type="EMBL" id="EOY29841.1"/>
    </source>
</evidence>
<dbReference type="Gramene" id="EOY29841">
    <property type="protein sequence ID" value="EOY29841"/>
    <property type="gene ID" value="TCM_037246"/>
</dbReference>
<dbReference type="HOGENOM" id="CLU_2417646_0_0_1"/>
<keyword evidence="1" id="KW-0812">Transmembrane</keyword>
<keyword evidence="1" id="KW-0472">Membrane</keyword>
<sequence>MSEVRLILFSISVRTDLLWLRPCLVRGTHHTLKQSKLNASTLCFPLILMFRTITHARVNIFIFLLPDYLSGNTGTSFLVHIFRSKVSFKNRK</sequence>
<protein>
    <submittedName>
        <fullName evidence="2">Uncharacterized protein</fullName>
    </submittedName>
</protein>
<dbReference type="Proteomes" id="UP000026915">
    <property type="component" value="Chromosome 9"/>
</dbReference>
<dbReference type="AlphaFoldDB" id="A0A061GJX3"/>
<dbReference type="EMBL" id="CM001887">
    <property type="protein sequence ID" value="EOY29841.1"/>
    <property type="molecule type" value="Genomic_DNA"/>
</dbReference>
<feature type="transmembrane region" description="Helical" evidence="1">
    <location>
        <begin position="60"/>
        <end position="82"/>
    </location>
</feature>
<dbReference type="InParanoid" id="A0A061GJX3"/>
<gene>
    <name evidence="2" type="ORF">TCM_037246</name>
</gene>
<organism evidence="2 3">
    <name type="scientific">Theobroma cacao</name>
    <name type="common">Cacao</name>
    <name type="synonym">Cocoa</name>
    <dbReference type="NCBI Taxonomy" id="3641"/>
    <lineage>
        <taxon>Eukaryota</taxon>
        <taxon>Viridiplantae</taxon>
        <taxon>Streptophyta</taxon>
        <taxon>Embryophyta</taxon>
        <taxon>Tracheophyta</taxon>
        <taxon>Spermatophyta</taxon>
        <taxon>Magnoliopsida</taxon>
        <taxon>eudicotyledons</taxon>
        <taxon>Gunneridae</taxon>
        <taxon>Pentapetalae</taxon>
        <taxon>rosids</taxon>
        <taxon>malvids</taxon>
        <taxon>Malvales</taxon>
        <taxon>Malvaceae</taxon>
        <taxon>Byttnerioideae</taxon>
        <taxon>Theobroma</taxon>
    </lineage>
</organism>
<reference evidence="2 3" key="1">
    <citation type="journal article" date="2013" name="Genome Biol.">
        <title>The genome sequence of the most widely cultivated cacao type and its use to identify candidate genes regulating pod color.</title>
        <authorList>
            <person name="Motamayor J.C."/>
            <person name="Mockaitis K."/>
            <person name="Schmutz J."/>
            <person name="Haiminen N."/>
            <person name="Iii D.L."/>
            <person name="Cornejo O."/>
            <person name="Findley S.D."/>
            <person name="Zheng P."/>
            <person name="Utro F."/>
            <person name="Royaert S."/>
            <person name="Saski C."/>
            <person name="Jenkins J."/>
            <person name="Podicheti R."/>
            <person name="Zhao M."/>
            <person name="Scheffler B.E."/>
            <person name="Stack J.C."/>
            <person name="Feltus F.A."/>
            <person name="Mustiga G.M."/>
            <person name="Amores F."/>
            <person name="Phillips W."/>
            <person name="Marelli J.P."/>
            <person name="May G.D."/>
            <person name="Shapiro H."/>
            <person name="Ma J."/>
            <person name="Bustamante C.D."/>
            <person name="Schnell R.J."/>
            <person name="Main D."/>
            <person name="Gilbert D."/>
            <person name="Parida L."/>
            <person name="Kuhn D.N."/>
        </authorList>
    </citation>
    <scope>NUCLEOTIDE SEQUENCE [LARGE SCALE GENOMIC DNA]</scope>
    <source>
        <strain evidence="3">cv. Matina 1-6</strain>
    </source>
</reference>
<accession>A0A061GJX3</accession>
<evidence type="ECO:0000256" key="1">
    <source>
        <dbReference type="SAM" id="Phobius"/>
    </source>
</evidence>
<name>A0A061GJX3_THECC</name>